<proteinExistence type="predicted"/>
<reference evidence="2 3" key="1">
    <citation type="submission" date="2018-04" db="EMBL/GenBank/DDBJ databases">
        <authorList>
            <person name="Zhang X."/>
            <person name="Yuan J."/>
            <person name="Li F."/>
            <person name="Xiang J."/>
        </authorList>
    </citation>
    <scope>NUCLEOTIDE SEQUENCE [LARGE SCALE GENOMIC DNA]</scope>
    <source>
        <tissue evidence="2">Muscle</tissue>
    </source>
</reference>
<dbReference type="Proteomes" id="UP000283509">
    <property type="component" value="Unassembled WGS sequence"/>
</dbReference>
<feature type="compositionally biased region" description="Gly residues" evidence="1">
    <location>
        <begin position="225"/>
        <end position="234"/>
    </location>
</feature>
<evidence type="ECO:0000313" key="3">
    <source>
        <dbReference type="Proteomes" id="UP000283509"/>
    </source>
</evidence>
<feature type="region of interest" description="Disordered" evidence="1">
    <location>
        <begin position="40"/>
        <end position="186"/>
    </location>
</feature>
<evidence type="ECO:0000313" key="2">
    <source>
        <dbReference type="EMBL" id="ROT83068.1"/>
    </source>
</evidence>
<dbReference type="AlphaFoldDB" id="A0A3R7NC00"/>
<reference evidence="2 3" key="2">
    <citation type="submission" date="2019-01" db="EMBL/GenBank/DDBJ databases">
        <title>The decoding of complex shrimp genome reveals the adaptation for benthos swimmer, frequently molting mechanism and breeding impact on genome.</title>
        <authorList>
            <person name="Sun Y."/>
            <person name="Gao Y."/>
            <person name="Yu Y."/>
        </authorList>
    </citation>
    <scope>NUCLEOTIDE SEQUENCE [LARGE SCALE GENOMIC DNA]</scope>
    <source>
        <tissue evidence="2">Muscle</tissue>
    </source>
</reference>
<feature type="compositionally biased region" description="Low complexity" evidence="1">
    <location>
        <begin position="243"/>
        <end position="264"/>
    </location>
</feature>
<keyword evidence="3" id="KW-1185">Reference proteome</keyword>
<sequence length="372" mass="39487">MSLLFTPSLVFFSISPLPSLPFSLTLPGAKPDFFELLQRRLQSPTDTRQKETAKSRPRAALEPQGPAQARPRGRPRAAGPAQARSRGRPRGAGQAGAGGARRAGQAKGGPSARVQRFLSPRRARSPSRARRRPSSALARAKSFSEGEDRGVQAAARPQGGREEQAAAGALGEGEAQGPAGVAAAKLPGSSAPWTLFARRTRGAAQERSPSAEEAEPDAVLRQGRRPGGALGPGGEHLHGHGAPGAARGRAASSGSSAARRWAPCPRRAGRVPRAAGGGLICLRESGEGVKARVARRWSEDLPVARALRRRQARALLHEVGRVRPGQDIENAILYLLPNSYPLHHIYPPPNYLSAQPPLYISYPPHPTPKKQH</sequence>
<comment type="caution">
    <text evidence="2">The sequence shown here is derived from an EMBL/GenBank/DDBJ whole genome shotgun (WGS) entry which is preliminary data.</text>
</comment>
<feature type="region of interest" description="Disordered" evidence="1">
    <location>
        <begin position="199"/>
        <end position="264"/>
    </location>
</feature>
<dbReference type="EMBL" id="QCYY01000744">
    <property type="protein sequence ID" value="ROT83068.1"/>
    <property type="molecule type" value="Genomic_DNA"/>
</dbReference>
<accession>A0A3R7NC00</accession>
<gene>
    <name evidence="2" type="ORF">C7M84_023759</name>
</gene>
<feature type="compositionally biased region" description="Low complexity" evidence="1">
    <location>
        <begin position="63"/>
        <end position="84"/>
    </location>
</feature>
<organism evidence="2 3">
    <name type="scientific">Penaeus vannamei</name>
    <name type="common">Whiteleg shrimp</name>
    <name type="synonym">Litopenaeus vannamei</name>
    <dbReference type="NCBI Taxonomy" id="6689"/>
    <lineage>
        <taxon>Eukaryota</taxon>
        <taxon>Metazoa</taxon>
        <taxon>Ecdysozoa</taxon>
        <taxon>Arthropoda</taxon>
        <taxon>Crustacea</taxon>
        <taxon>Multicrustacea</taxon>
        <taxon>Malacostraca</taxon>
        <taxon>Eumalacostraca</taxon>
        <taxon>Eucarida</taxon>
        <taxon>Decapoda</taxon>
        <taxon>Dendrobranchiata</taxon>
        <taxon>Penaeoidea</taxon>
        <taxon>Penaeidae</taxon>
        <taxon>Penaeus</taxon>
    </lineage>
</organism>
<protein>
    <submittedName>
        <fullName evidence="2">Uncharacterized protein</fullName>
    </submittedName>
</protein>
<name>A0A3R7NC00_PENVA</name>
<feature type="compositionally biased region" description="Basic residues" evidence="1">
    <location>
        <begin position="119"/>
        <end position="133"/>
    </location>
</feature>
<evidence type="ECO:0000256" key="1">
    <source>
        <dbReference type="SAM" id="MobiDB-lite"/>
    </source>
</evidence>
<feature type="compositionally biased region" description="Low complexity" evidence="1">
    <location>
        <begin position="165"/>
        <end position="180"/>
    </location>
</feature>